<dbReference type="AlphaFoldDB" id="A0A9P0IJX0"/>
<evidence type="ECO:0000313" key="2">
    <source>
        <dbReference type="Proteomes" id="UP001153321"/>
    </source>
</evidence>
<protein>
    <submittedName>
        <fullName evidence="1">Uncharacterized protein</fullName>
    </submittedName>
</protein>
<dbReference type="EMBL" id="LR824562">
    <property type="protein sequence ID" value="CAH1647379.1"/>
    <property type="molecule type" value="Genomic_DNA"/>
</dbReference>
<dbReference type="PANTHER" id="PTHR46113:SF1">
    <property type="entry name" value="PEPTIDASE M17 LEUCYL AMINOPEPTIDASE N-TERMINAL DOMAIN-CONTAINING PROTEIN"/>
    <property type="match status" value="1"/>
</dbReference>
<evidence type="ECO:0000313" key="1">
    <source>
        <dbReference type="EMBL" id="CAH1647379.1"/>
    </source>
</evidence>
<gene>
    <name evidence="1" type="ORF">SPLIT_LOCUS12730</name>
</gene>
<proteinExistence type="predicted"/>
<keyword evidence="2" id="KW-1185">Reference proteome</keyword>
<dbReference type="PANTHER" id="PTHR46113">
    <property type="entry name" value="SNAC DOMAIN-CONTAINING PROTEIN"/>
    <property type="match status" value="1"/>
</dbReference>
<dbReference type="Proteomes" id="UP001153321">
    <property type="component" value="Chromosome Z"/>
</dbReference>
<name>A0A9P0IJX0_SPOLI</name>
<accession>A0A9P0IJX0</accession>
<reference evidence="1" key="1">
    <citation type="submission" date="2022-02" db="EMBL/GenBank/DDBJ databases">
        <authorList>
            <person name="King R."/>
        </authorList>
    </citation>
    <scope>NUCLEOTIDE SEQUENCE</scope>
</reference>
<organism evidence="1 2">
    <name type="scientific">Spodoptera littoralis</name>
    <name type="common">Egyptian cotton leafworm</name>
    <dbReference type="NCBI Taxonomy" id="7109"/>
    <lineage>
        <taxon>Eukaryota</taxon>
        <taxon>Metazoa</taxon>
        <taxon>Ecdysozoa</taxon>
        <taxon>Arthropoda</taxon>
        <taxon>Hexapoda</taxon>
        <taxon>Insecta</taxon>
        <taxon>Pterygota</taxon>
        <taxon>Neoptera</taxon>
        <taxon>Endopterygota</taxon>
        <taxon>Lepidoptera</taxon>
        <taxon>Glossata</taxon>
        <taxon>Ditrysia</taxon>
        <taxon>Noctuoidea</taxon>
        <taxon>Noctuidae</taxon>
        <taxon>Amphipyrinae</taxon>
        <taxon>Spodoptera</taxon>
    </lineage>
</organism>
<sequence length="502" mass="58542">MRIKPKTHLSRQEFVTDLDNLFDIAHADALKLIKIDEDRIFLQRQREPGRPGHLAGVDKKLADKEEKSRLRNIEEQNHKEQLIAVPKLDNSTGSEQAEAIRNAVTDWNLEDKVQILCCDTTASNTGRINGACVLLEQKFNREMLIFGCRHHIYELVLKGVFEDKISQVTNNPDIPLFKKFRDNWKNIDPEKIQNPTEIISCLNVSEVKSLLEFYRTELTKNIVRDDYRYRDELIELSIIFLGGDTEKKFKIRPPGAMHQARWMARALYSLKICLLSSQFKISNKDKVALLDVCMFIVTCYVKPWLQCILAVKTPNQDLCFLKTMKEYEKVDKTISKAALQKFSQHLWYLTYEVAVLSLFDDDVDHETKIKIVQSLSNENHSPHNKRYVPSKEDLCGSLYEKDIDNFTSVKSKALFDRFKIDDSFLPECPTSWSNNAIFLQVKAQMLKLRAVNDTAERAVKLMQDFHGKITVDEEQKQFLLRCIQEHRVKYPDCRRMTLKRKF</sequence>